<evidence type="ECO:0008006" key="4">
    <source>
        <dbReference type="Google" id="ProtNLM"/>
    </source>
</evidence>
<dbReference type="Proteomes" id="UP000660729">
    <property type="component" value="Unassembled WGS sequence"/>
</dbReference>
<feature type="region of interest" description="Disordered" evidence="1">
    <location>
        <begin position="1"/>
        <end position="21"/>
    </location>
</feature>
<proteinExistence type="predicted"/>
<feature type="non-terminal residue" evidence="2">
    <location>
        <position position="105"/>
    </location>
</feature>
<reference evidence="2" key="1">
    <citation type="submission" date="2020-04" db="EMBL/GenBank/DDBJ databases">
        <title>Draft genome resource of the tomato pathogen Pseudocercospora fuligena.</title>
        <authorList>
            <person name="Zaccaron A."/>
        </authorList>
    </citation>
    <scope>NUCLEOTIDE SEQUENCE</scope>
    <source>
        <strain evidence="2">PF001</strain>
    </source>
</reference>
<dbReference type="OrthoDB" id="2993351at2759"/>
<protein>
    <recommendedName>
        <fullName evidence="4">CENP-V/GFA domain-containing protein</fullName>
    </recommendedName>
</protein>
<sequence>MLPNPESPDFTLLTESTAPRSSLGNYQPRVKSLARYFCQNCGAHVWMEGYFEHEGKKFQIFAVNLASVDQPQEGIDLKDVKIKYFGELEGKPFEMRDEPWEHGLL</sequence>
<name>A0A8H6VFK4_9PEZI</name>
<evidence type="ECO:0000313" key="2">
    <source>
        <dbReference type="EMBL" id="KAF7190468.1"/>
    </source>
</evidence>
<evidence type="ECO:0000313" key="3">
    <source>
        <dbReference type="Proteomes" id="UP000660729"/>
    </source>
</evidence>
<organism evidence="2 3">
    <name type="scientific">Pseudocercospora fuligena</name>
    <dbReference type="NCBI Taxonomy" id="685502"/>
    <lineage>
        <taxon>Eukaryota</taxon>
        <taxon>Fungi</taxon>
        <taxon>Dikarya</taxon>
        <taxon>Ascomycota</taxon>
        <taxon>Pezizomycotina</taxon>
        <taxon>Dothideomycetes</taxon>
        <taxon>Dothideomycetidae</taxon>
        <taxon>Mycosphaerellales</taxon>
        <taxon>Mycosphaerellaceae</taxon>
        <taxon>Pseudocercospora</taxon>
    </lineage>
</organism>
<evidence type="ECO:0000256" key="1">
    <source>
        <dbReference type="SAM" id="MobiDB-lite"/>
    </source>
</evidence>
<dbReference type="Gene3D" id="2.170.150.70">
    <property type="match status" value="1"/>
</dbReference>
<accession>A0A8H6VFK4</accession>
<keyword evidence="3" id="KW-1185">Reference proteome</keyword>
<comment type="caution">
    <text evidence="2">The sequence shown here is derived from an EMBL/GenBank/DDBJ whole genome shotgun (WGS) entry which is preliminary data.</text>
</comment>
<dbReference type="AlphaFoldDB" id="A0A8H6VFK4"/>
<dbReference type="EMBL" id="JABCIY010000169">
    <property type="protein sequence ID" value="KAF7190468.1"/>
    <property type="molecule type" value="Genomic_DNA"/>
</dbReference>
<gene>
    <name evidence="2" type="ORF">HII31_08182</name>
</gene>